<gene>
    <name evidence="1" type="ORF">ACFS6H_09560</name>
</gene>
<evidence type="ECO:0000313" key="1">
    <source>
        <dbReference type="EMBL" id="MFD2919953.1"/>
    </source>
</evidence>
<comment type="caution">
    <text evidence="1">The sequence shown here is derived from an EMBL/GenBank/DDBJ whole genome shotgun (WGS) entry which is preliminary data.</text>
</comment>
<organism evidence="1 2">
    <name type="scientific">Terrimonas rubra</name>
    <dbReference type="NCBI Taxonomy" id="1035890"/>
    <lineage>
        <taxon>Bacteria</taxon>
        <taxon>Pseudomonadati</taxon>
        <taxon>Bacteroidota</taxon>
        <taxon>Chitinophagia</taxon>
        <taxon>Chitinophagales</taxon>
        <taxon>Chitinophagaceae</taxon>
        <taxon>Terrimonas</taxon>
    </lineage>
</organism>
<evidence type="ECO:0008006" key="3">
    <source>
        <dbReference type="Google" id="ProtNLM"/>
    </source>
</evidence>
<dbReference type="Proteomes" id="UP001597511">
    <property type="component" value="Unassembled WGS sequence"/>
</dbReference>
<dbReference type="EMBL" id="JBHUOZ010000002">
    <property type="protein sequence ID" value="MFD2919953.1"/>
    <property type="molecule type" value="Genomic_DNA"/>
</dbReference>
<dbReference type="Gene3D" id="2.40.160.60">
    <property type="entry name" value="Outer membrane protein transport protein (OMPP1/FadL/TodX)"/>
    <property type="match status" value="1"/>
</dbReference>
<sequence length="477" mass="53020">MLLAKSTTPDKLTVKGVCRIAATILLTAVITPVFAQDNSPYSRYGLGDITPPTNVISRSMGGVSAGYNDHLSVNYNNPASYAWFQSYIEAKSKKMSTGRVVLDVGMNIDNRTLREPGNNTVNSKFGATNATFSHIYIGMPISRNMGLTFGMRPLTRISYNMVKEGPLVDPITNKTIDRVQILNQGNGGSYLPSIGTGYKIRLDSSQFLSIGVNVGYVFGKKDYSTRVAPFSDTVVYTPGNWQRLTTFGGFNFNGGLQYTFPMGKKIKATLGAFGTLQQTLNARQSTVRETYYYSADAGNVRIDSVYEEKDVKGKIKYPSSYTAGIFLQKAINYDPKNPEGGWSLGVDFTRSNWADYRYYDQTDMVKNNWEIRIGGELRPIPRAKSYFSNVAYRAGFFTGPDYINVGGKNLPQYGISAGIGMPLLGQTQQARNQLLMLNLGFEYIKRGNNSNVLKEDMFRISLGLSLSDFWFGKRKYD</sequence>
<evidence type="ECO:0000313" key="2">
    <source>
        <dbReference type="Proteomes" id="UP001597511"/>
    </source>
</evidence>
<protein>
    <recommendedName>
        <fullName evidence="3">Long-chain fatty acid transport protein</fullName>
    </recommendedName>
</protein>
<reference evidence="2" key="1">
    <citation type="journal article" date="2019" name="Int. J. Syst. Evol. Microbiol.">
        <title>The Global Catalogue of Microorganisms (GCM) 10K type strain sequencing project: providing services to taxonomists for standard genome sequencing and annotation.</title>
        <authorList>
            <consortium name="The Broad Institute Genomics Platform"/>
            <consortium name="The Broad Institute Genome Sequencing Center for Infectious Disease"/>
            <person name="Wu L."/>
            <person name="Ma J."/>
        </authorList>
    </citation>
    <scope>NUCLEOTIDE SEQUENCE [LARGE SCALE GENOMIC DNA]</scope>
    <source>
        <strain evidence="2">KCTC 23299</strain>
    </source>
</reference>
<keyword evidence="2" id="KW-1185">Reference proteome</keyword>
<dbReference type="RefSeq" id="WP_386097690.1">
    <property type="nucleotide sequence ID" value="NZ_JBHUOZ010000002.1"/>
</dbReference>
<accession>A0ABW6A702</accession>
<proteinExistence type="predicted"/>
<name>A0ABW6A702_9BACT</name>